<reference evidence="5" key="2">
    <citation type="submission" date="2017-10" db="EMBL/GenBank/DDBJ databases">
        <title>Ladona fulva Genome sequencing and assembly.</title>
        <authorList>
            <person name="Murali S."/>
            <person name="Richards S."/>
            <person name="Bandaranaike D."/>
            <person name="Bellair M."/>
            <person name="Blankenburg K."/>
            <person name="Chao H."/>
            <person name="Dinh H."/>
            <person name="Doddapaneni H."/>
            <person name="Dugan-Rocha S."/>
            <person name="Elkadiri S."/>
            <person name="Gnanaolivu R."/>
            <person name="Hernandez B."/>
            <person name="Skinner E."/>
            <person name="Javaid M."/>
            <person name="Lee S."/>
            <person name="Li M."/>
            <person name="Ming W."/>
            <person name="Munidasa M."/>
            <person name="Muniz J."/>
            <person name="Nguyen L."/>
            <person name="Hughes D."/>
            <person name="Osuji N."/>
            <person name="Pu L.-L."/>
            <person name="Puazo M."/>
            <person name="Qu C."/>
            <person name="Quiroz J."/>
            <person name="Raj R."/>
            <person name="Weissenberger G."/>
            <person name="Xin Y."/>
            <person name="Zou X."/>
            <person name="Han Y."/>
            <person name="Worley K."/>
            <person name="Muzny D."/>
            <person name="Gibbs R."/>
        </authorList>
    </citation>
    <scope>NUCLEOTIDE SEQUENCE</scope>
    <source>
        <strain evidence="5">Sampled in the wild</strain>
    </source>
</reference>
<dbReference type="PRINTS" id="PR00113">
    <property type="entry name" value="ALKPHPHTASE"/>
</dbReference>
<dbReference type="AlphaFoldDB" id="A0A8K0KD77"/>
<sequence>MDLINLILFLNCILGFSFGYEDPQTEEDEVLGIQPEHEDIYPPELDYFPKNIILFVASGMSVEAVVKMEIEIEKKMSEDTKSYLGLPIASVMSRGKLETYGVDFKPGNLESGLNNIFYGSTERGSCEKTNKDPRNIVSLAQKVGKNTGFITNLNVLSEVQPAFFGHEYCFDPRKSKISDPSCLLENAKLNVIFGQRRDDPTQGDQASNTHCSSIDEEKFVNKWYKEGFHRILFNSYDVNDNLTADGNVLGLLPNISKENFITLINTTKKLLKSNENGYFLVVYLKYPDVLKTLDFTMELFQFIRSSSERDTLIILTSEYACEGDCLEKYNTENSSLPTQNELEKEKDRELVEAPKQKENPVGSEETVKNAAEEHLSEPKKENSFSKESSKLTSNAIDDGSLEKLEEINTTSKEEVKSALNDSVMMIMTTREPPVLPTNLTIKGREELNTTLKEEVKSALNDGVMMMVTTREPPVLPTNLTIQSKPQENVEGGEKMEPPQTSAAVDSKYPSNILLTQEAPASLNLSQQLEYSKAGTLENEDQLQPTSNPSDYPSDSGSNSSFVDNLENKTSTEPSTRKRRELEPKISSDVPIYASGPMAVVFKGINKQNYLWIFLKMSLCADDKVAGISNCQEDPVINKYYDALFLNRSMKDDIAYSSAPGIFGKYLLAYLILACVSLYGFYF</sequence>
<feature type="compositionally biased region" description="Basic and acidic residues" evidence="2">
    <location>
        <begin position="341"/>
        <end position="358"/>
    </location>
</feature>
<feature type="region of interest" description="Disordered" evidence="2">
    <location>
        <begin position="330"/>
        <end position="397"/>
    </location>
</feature>
<feature type="signal peptide" evidence="4">
    <location>
        <begin position="1"/>
        <end position="19"/>
    </location>
</feature>
<dbReference type="Gene3D" id="3.40.720.10">
    <property type="entry name" value="Alkaline Phosphatase, subunit A"/>
    <property type="match status" value="1"/>
</dbReference>
<feature type="compositionally biased region" description="Low complexity" evidence="2">
    <location>
        <begin position="546"/>
        <end position="560"/>
    </location>
</feature>
<dbReference type="EMBL" id="KZ308685">
    <property type="protein sequence ID" value="KAG8233064.1"/>
    <property type="molecule type" value="Genomic_DNA"/>
</dbReference>
<keyword evidence="3" id="KW-0472">Membrane</keyword>
<feature type="region of interest" description="Disordered" evidence="2">
    <location>
        <begin position="475"/>
        <end position="504"/>
    </location>
</feature>
<evidence type="ECO:0000313" key="5">
    <source>
        <dbReference type="EMBL" id="KAG8233064.1"/>
    </source>
</evidence>
<feature type="compositionally biased region" description="Polar residues" evidence="2">
    <location>
        <begin position="331"/>
        <end position="340"/>
    </location>
</feature>
<feature type="region of interest" description="Disordered" evidence="2">
    <location>
        <begin position="536"/>
        <end position="582"/>
    </location>
</feature>
<protein>
    <recommendedName>
        <fullName evidence="1">alkaline phosphatase</fullName>
        <ecNumber evidence="1">3.1.3.1</ecNumber>
    </recommendedName>
</protein>
<gene>
    <name evidence="5" type="ORF">J437_LFUL012940</name>
</gene>
<dbReference type="SUPFAM" id="SSF53649">
    <property type="entry name" value="Alkaline phosphatase-like"/>
    <property type="match status" value="1"/>
</dbReference>
<organism evidence="5 6">
    <name type="scientific">Ladona fulva</name>
    <name type="common">Scarce chaser dragonfly</name>
    <name type="synonym">Libellula fulva</name>
    <dbReference type="NCBI Taxonomy" id="123851"/>
    <lineage>
        <taxon>Eukaryota</taxon>
        <taxon>Metazoa</taxon>
        <taxon>Ecdysozoa</taxon>
        <taxon>Arthropoda</taxon>
        <taxon>Hexapoda</taxon>
        <taxon>Insecta</taxon>
        <taxon>Pterygota</taxon>
        <taxon>Palaeoptera</taxon>
        <taxon>Odonata</taxon>
        <taxon>Epiprocta</taxon>
        <taxon>Anisoptera</taxon>
        <taxon>Libelluloidea</taxon>
        <taxon>Libellulidae</taxon>
        <taxon>Ladona</taxon>
    </lineage>
</organism>
<feature type="compositionally biased region" description="Basic and acidic residues" evidence="2">
    <location>
        <begin position="365"/>
        <end position="389"/>
    </location>
</feature>
<comment type="caution">
    <text evidence="5">The sequence shown here is derived from an EMBL/GenBank/DDBJ whole genome shotgun (WGS) entry which is preliminary data.</text>
</comment>
<evidence type="ECO:0000313" key="6">
    <source>
        <dbReference type="Proteomes" id="UP000792457"/>
    </source>
</evidence>
<dbReference type="EC" id="3.1.3.1" evidence="1"/>
<evidence type="ECO:0000256" key="3">
    <source>
        <dbReference type="SAM" id="Phobius"/>
    </source>
</evidence>
<proteinExistence type="predicted"/>
<evidence type="ECO:0000256" key="4">
    <source>
        <dbReference type="SAM" id="SignalP"/>
    </source>
</evidence>
<keyword evidence="4" id="KW-0732">Signal</keyword>
<keyword evidence="6" id="KW-1185">Reference proteome</keyword>
<dbReference type="InterPro" id="IPR001952">
    <property type="entry name" value="Alkaline_phosphatase"/>
</dbReference>
<feature type="transmembrane region" description="Helical" evidence="3">
    <location>
        <begin position="662"/>
        <end position="681"/>
    </location>
</feature>
<name>A0A8K0KD77_LADFU</name>
<dbReference type="Proteomes" id="UP000792457">
    <property type="component" value="Unassembled WGS sequence"/>
</dbReference>
<accession>A0A8K0KD77</accession>
<dbReference type="InterPro" id="IPR017850">
    <property type="entry name" value="Alkaline_phosphatase_core_sf"/>
</dbReference>
<feature type="compositionally biased region" description="Polar residues" evidence="2">
    <location>
        <begin position="477"/>
        <end position="486"/>
    </location>
</feature>
<reference evidence="5" key="1">
    <citation type="submission" date="2013-04" db="EMBL/GenBank/DDBJ databases">
        <authorList>
            <person name="Qu J."/>
            <person name="Murali S.C."/>
            <person name="Bandaranaike D."/>
            <person name="Bellair M."/>
            <person name="Blankenburg K."/>
            <person name="Chao H."/>
            <person name="Dinh H."/>
            <person name="Doddapaneni H."/>
            <person name="Downs B."/>
            <person name="Dugan-Rocha S."/>
            <person name="Elkadiri S."/>
            <person name="Gnanaolivu R.D."/>
            <person name="Hernandez B."/>
            <person name="Javaid M."/>
            <person name="Jayaseelan J.C."/>
            <person name="Lee S."/>
            <person name="Li M."/>
            <person name="Ming W."/>
            <person name="Munidasa M."/>
            <person name="Muniz J."/>
            <person name="Nguyen L."/>
            <person name="Ongeri F."/>
            <person name="Osuji N."/>
            <person name="Pu L.-L."/>
            <person name="Puazo M."/>
            <person name="Qu C."/>
            <person name="Quiroz J."/>
            <person name="Raj R."/>
            <person name="Weissenberger G."/>
            <person name="Xin Y."/>
            <person name="Zou X."/>
            <person name="Han Y."/>
            <person name="Richards S."/>
            <person name="Worley K."/>
            <person name="Muzny D."/>
            <person name="Gibbs R."/>
        </authorList>
    </citation>
    <scope>NUCLEOTIDE SEQUENCE</scope>
    <source>
        <strain evidence="5">Sampled in the wild</strain>
    </source>
</reference>
<evidence type="ECO:0000256" key="2">
    <source>
        <dbReference type="SAM" id="MobiDB-lite"/>
    </source>
</evidence>
<evidence type="ECO:0000256" key="1">
    <source>
        <dbReference type="ARBA" id="ARBA00012647"/>
    </source>
</evidence>
<keyword evidence="3" id="KW-1133">Transmembrane helix</keyword>
<feature type="chain" id="PRO_5035447518" description="alkaline phosphatase" evidence="4">
    <location>
        <begin position="20"/>
        <end position="682"/>
    </location>
</feature>
<dbReference type="GO" id="GO:0004035">
    <property type="term" value="F:alkaline phosphatase activity"/>
    <property type="evidence" value="ECO:0007669"/>
    <property type="project" value="UniProtKB-EC"/>
</dbReference>
<keyword evidence="3" id="KW-0812">Transmembrane</keyword>